<organism evidence="1 2">
    <name type="scientific">Sphaerodactylus townsendi</name>
    <dbReference type="NCBI Taxonomy" id="933632"/>
    <lineage>
        <taxon>Eukaryota</taxon>
        <taxon>Metazoa</taxon>
        <taxon>Chordata</taxon>
        <taxon>Craniata</taxon>
        <taxon>Vertebrata</taxon>
        <taxon>Euteleostomi</taxon>
        <taxon>Lepidosauria</taxon>
        <taxon>Squamata</taxon>
        <taxon>Bifurcata</taxon>
        <taxon>Gekkota</taxon>
        <taxon>Sphaerodactylidae</taxon>
        <taxon>Sphaerodactylus</taxon>
    </lineage>
</organism>
<accession>A0ACB8FQA0</accession>
<evidence type="ECO:0000313" key="1">
    <source>
        <dbReference type="EMBL" id="KAH8007341.1"/>
    </source>
</evidence>
<reference evidence="1" key="1">
    <citation type="submission" date="2021-08" db="EMBL/GenBank/DDBJ databases">
        <title>The first chromosome-level gecko genome reveals the dynamic sex chromosomes of Neotropical dwarf geckos (Sphaerodactylidae: Sphaerodactylus).</title>
        <authorList>
            <person name="Pinto B.J."/>
            <person name="Keating S.E."/>
            <person name="Gamble T."/>
        </authorList>
    </citation>
    <scope>NUCLEOTIDE SEQUENCE</scope>
    <source>
        <strain evidence="1">TG3544</strain>
    </source>
</reference>
<dbReference type="EMBL" id="CM037619">
    <property type="protein sequence ID" value="KAH8007341.1"/>
    <property type="molecule type" value="Genomic_DNA"/>
</dbReference>
<keyword evidence="2" id="KW-1185">Reference proteome</keyword>
<comment type="caution">
    <text evidence="1">The sequence shown here is derived from an EMBL/GenBank/DDBJ whole genome shotgun (WGS) entry which is preliminary data.</text>
</comment>
<gene>
    <name evidence="1" type="ORF">K3G42_020453</name>
</gene>
<evidence type="ECO:0000313" key="2">
    <source>
        <dbReference type="Proteomes" id="UP000827872"/>
    </source>
</evidence>
<proteinExistence type="predicted"/>
<protein>
    <submittedName>
        <fullName evidence="1">Uncharacterized protein</fullName>
    </submittedName>
</protein>
<sequence length="329" mass="36705">MGLDMERFAEPVDPELRCKLCGQVLEEPLSTPCGHVFCTSCLLPWAMRQQHCPLRCQPIFLQELHRVLPLRNLVQRLPVKCDYSASGCKRRVLLSQLPAHVQHCAFRPARCRDLQEEDCAERLDLEVPARNSGSQEGCAWAVMPGQQQQQQPGGGDAIDGEQDTTTSSCCPRVVRNRRIQAASQEQELRGRALRRRQREKALLGHLMALQSEVQLAALKSQHKVSRCVSELASASRDRGNGWQSKGGQPNLLIIMLHRENDTLGFNITGGHHSQDDQLESTEGIYISKILVNGPADKTDGLQINDKIIQVNGMSKELMNSKAFFDPTIA</sequence>
<name>A0ACB8FQA0_9SAUR</name>
<dbReference type="Proteomes" id="UP000827872">
    <property type="component" value="Linkage Group LG06"/>
</dbReference>